<keyword evidence="7" id="KW-0472">Membrane</keyword>
<keyword evidence="9 10" id="KW-0326">Glycosidase</keyword>
<dbReference type="InterPro" id="IPR014480">
    <property type="entry name" value="Mannan-1_6-alpha_mannosidase"/>
</dbReference>
<sequence length="484" mass="52899">MILTSILAALAASLGATNALEINVDDPVSVRDTSRSIAYGLQSYYQNNQSGTAPTAIGTLPAPLYWWQAGALWGGMVDYWAYTNDTSYVNVTTQALLAQVGPDWDYMPPAYYTSLGNDDQAFWALAVLSAEEHGFPFPPGQRVSSWIDLAVAVWNTQVARWNTEKCGGGLKWQIFESNKGFNYRNSISNGAFLQISARLARFTGNQTYADWAEKTWGWMDSIGLISSTYQVFDGSDDLINCTELDHTQWSYNPAMLLYGTAMMANFTNEQVWKDRTEGLLTSIENTFFLPTDDIDNSTDVMYEAACEPYGTCNNDQFSFKAYLSRWLAKSAVVYPSITDSIAKRLRASAIAAAQACSGAPGTSTCGQKWYTGGFDGSAGVGQSMSALETVQSLLLLNETWGLTIANRVPLTGPNVTIEVVPVTSTFPLDPPSETTNAGVTSNGDEGQGGLPARSEGTRAKVHVPFWPKRFASRHLGRRSHRKGF</sequence>
<feature type="signal peptide" evidence="12">
    <location>
        <begin position="1"/>
        <end position="19"/>
    </location>
</feature>
<evidence type="ECO:0000256" key="2">
    <source>
        <dbReference type="ARBA" id="ARBA00004308"/>
    </source>
</evidence>
<accession>A0A2G5HRH8</accession>
<evidence type="ECO:0000256" key="9">
    <source>
        <dbReference type="ARBA" id="ARBA00023295"/>
    </source>
</evidence>
<evidence type="ECO:0000256" key="4">
    <source>
        <dbReference type="ARBA" id="ARBA00012350"/>
    </source>
</evidence>
<dbReference type="Proteomes" id="UP000230605">
    <property type="component" value="Chromosome 6"/>
</dbReference>
<dbReference type="OrthoDB" id="4187847at2759"/>
<feature type="region of interest" description="Disordered" evidence="11">
    <location>
        <begin position="426"/>
        <end position="457"/>
    </location>
</feature>
<evidence type="ECO:0000256" key="1">
    <source>
        <dbReference type="ARBA" id="ARBA00001452"/>
    </source>
</evidence>
<evidence type="ECO:0000256" key="6">
    <source>
        <dbReference type="ARBA" id="ARBA00022801"/>
    </source>
</evidence>
<dbReference type="PANTHER" id="PTHR12145">
    <property type="entry name" value="MANNAN ENDO-1,6-ALPHA-MANNOSIDASE DCW1"/>
    <property type="match status" value="1"/>
</dbReference>
<dbReference type="SUPFAM" id="SSF48208">
    <property type="entry name" value="Six-hairpin glycosidases"/>
    <property type="match status" value="1"/>
</dbReference>
<keyword evidence="16" id="KW-1185">Reference proteome</keyword>
<evidence type="ECO:0000256" key="3">
    <source>
        <dbReference type="ARBA" id="ARBA00009699"/>
    </source>
</evidence>
<dbReference type="PANTHER" id="PTHR12145:SF36">
    <property type="entry name" value="MANNAN ENDO-1,6-ALPHA-MANNOSIDASE DCW1"/>
    <property type="match status" value="1"/>
</dbReference>
<evidence type="ECO:0000256" key="8">
    <source>
        <dbReference type="ARBA" id="ARBA00023180"/>
    </source>
</evidence>
<reference evidence="14 16" key="2">
    <citation type="submission" date="2023-09" db="EMBL/GenBank/DDBJ databases">
        <title>Complete-Gapless Cercospora beticola genome.</title>
        <authorList>
            <person name="Wyatt N.A."/>
            <person name="Spanner R.E."/>
            <person name="Bolton M.D."/>
        </authorList>
    </citation>
    <scope>NUCLEOTIDE SEQUENCE [LARGE SCALE GENOMIC DNA]</scope>
    <source>
        <strain evidence="14">Cb09-40</strain>
    </source>
</reference>
<dbReference type="PIRSF" id="PIRSF016302">
    <property type="entry name" value="Man_a_manosd"/>
    <property type="match status" value="1"/>
</dbReference>
<dbReference type="GO" id="GO:0009272">
    <property type="term" value="P:fungal-type cell wall biogenesis"/>
    <property type="evidence" value="ECO:0007669"/>
    <property type="project" value="TreeGrafter"/>
</dbReference>
<keyword evidence="8" id="KW-0325">Glycoprotein</keyword>
<evidence type="ECO:0000256" key="12">
    <source>
        <dbReference type="SAM" id="SignalP"/>
    </source>
</evidence>
<comment type="subcellular location">
    <subcellularLocation>
        <location evidence="2">Endomembrane system</location>
    </subcellularLocation>
</comment>
<keyword evidence="5 12" id="KW-0732">Signal</keyword>
<dbReference type="GO" id="GO:0012505">
    <property type="term" value="C:endomembrane system"/>
    <property type="evidence" value="ECO:0007669"/>
    <property type="project" value="UniProtKB-SubCell"/>
</dbReference>
<evidence type="ECO:0000313" key="13">
    <source>
        <dbReference type="EMBL" id="PIA94832.1"/>
    </source>
</evidence>
<dbReference type="EC" id="3.2.1.101" evidence="4 10"/>
<organism evidence="13 15">
    <name type="scientific">Cercospora beticola</name>
    <name type="common">Sugarbeet leaf spot fungus</name>
    <dbReference type="NCBI Taxonomy" id="122368"/>
    <lineage>
        <taxon>Eukaryota</taxon>
        <taxon>Fungi</taxon>
        <taxon>Dikarya</taxon>
        <taxon>Ascomycota</taxon>
        <taxon>Pezizomycotina</taxon>
        <taxon>Dothideomycetes</taxon>
        <taxon>Dothideomycetidae</taxon>
        <taxon>Mycosphaerellales</taxon>
        <taxon>Mycosphaerellaceae</taxon>
        <taxon>Cercospora</taxon>
    </lineage>
</organism>
<dbReference type="InterPro" id="IPR008928">
    <property type="entry name" value="6-hairpin_glycosidase_sf"/>
</dbReference>
<name>A0A2G5HRH8_CERBT</name>
<feature type="chain" id="PRO_5013734240" description="Mannan endo-1,6-alpha-mannosidase" evidence="12">
    <location>
        <begin position="20"/>
        <end position="484"/>
    </location>
</feature>
<keyword evidence="6 10" id="KW-0378">Hydrolase</keyword>
<dbReference type="EMBL" id="CP134189">
    <property type="protein sequence ID" value="WPB05346.1"/>
    <property type="molecule type" value="Genomic_DNA"/>
</dbReference>
<dbReference type="Gene3D" id="1.50.10.20">
    <property type="match status" value="1"/>
</dbReference>
<dbReference type="AlphaFoldDB" id="A0A2G5HRH8"/>
<dbReference type="EMBL" id="LKMD01000104">
    <property type="protein sequence ID" value="PIA94832.1"/>
    <property type="molecule type" value="Genomic_DNA"/>
</dbReference>
<dbReference type="FunFam" id="1.50.10.20:FF:000006">
    <property type="entry name" value="Mannan endo-1,6-alpha-mannosidase"/>
    <property type="match status" value="1"/>
</dbReference>
<evidence type="ECO:0000313" key="14">
    <source>
        <dbReference type="EMBL" id="WPB05346.1"/>
    </source>
</evidence>
<gene>
    <name evidence="13" type="ORF">CB0940_08762</name>
    <name evidence="14" type="ORF">RHO25_009998</name>
</gene>
<dbReference type="Proteomes" id="UP001302367">
    <property type="component" value="Chromosome 6"/>
</dbReference>
<proteinExistence type="inferred from homology"/>
<dbReference type="GO" id="GO:0008496">
    <property type="term" value="F:mannan endo-1,6-alpha-mannosidase activity"/>
    <property type="evidence" value="ECO:0007669"/>
    <property type="project" value="UniProtKB-UniRule"/>
</dbReference>
<comment type="similarity">
    <text evidence="3 10">Belongs to the glycosyl hydrolase 76 family.</text>
</comment>
<evidence type="ECO:0000256" key="5">
    <source>
        <dbReference type="ARBA" id="ARBA00022729"/>
    </source>
</evidence>
<dbReference type="GO" id="GO:0016052">
    <property type="term" value="P:carbohydrate catabolic process"/>
    <property type="evidence" value="ECO:0007669"/>
    <property type="project" value="InterPro"/>
</dbReference>
<protein>
    <recommendedName>
        <fullName evidence="4 10">Mannan endo-1,6-alpha-mannosidase</fullName>
        <ecNumber evidence="4 10">3.2.1.101</ecNumber>
    </recommendedName>
</protein>
<dbReference type="InterPro" id="IPR005198">
    <property type="entry name" value="Glyco_hydro_76"/>
</dbReference>
<dbReference type="Pfam" id="PF03663">
    <property type="entry name" value="Glyco_hydro_76"/>
    <property type="match status" value="1"/>
</dbReference>
<evidence type="ECO:0000313" key="15">
    <source>
        <dbReference type="Proteomes" id="UP000230605"/>
    </source>
</evidence>
<reference evidence="13 15" key="1">
    <citation type="submission" date="2015-10" db="EMBL/GenBank/DDBJ databases">
        <title>The cercosporin biosynthetic gene cluster was horizontally transferred to several fungal lineages and shown to be expanded in Cercospora beticola based on microsynteny with recipient genomes.</title>
        <authorList>
            <person name="De Jonge R."/>
            <person name="Ebert M.K."/>
            <person name="Suttle J.C."/>
            <person name="Jurick Ii W.M."/>
            <person name="Secor G.A."/>
            <person name="Thomma B.P."/>
            <person name="Van De Peer Y."/>
            <person name="Bolton M.D."/>
        </authorList>
    </citation>
    <scope>NUCLEOTIDE SEQUENCE [LARGE SCALE GENOMIC DNA]</scope>
    <source>
        <strain evidence="13 15">09-40</strain>
    </source>
</reference>
<evidence type="ECO:0000256" key="7">
    <source>
        <dbReference type="ARBA" id="ARBA00023136"/>
    </source>
</evidence>
<feature type="compositionally biased region" description="Polar residues" evidence="11">
    <location>
        <begin position="426"/>
        <end position="444"/>
    </location>
</feature>
<evidence type="ECO:0000313" key="16">
    <source>
        <dbReference type="Proteomes" id="UP001302367"/>
    </source>
</evidence>
<evidence type="ECO:0000256" key="10">
    <source>
        <dbReference type="PIRNR" id="PIRNR016302"/>
    </source>
</evidence>
<evidence type="ECO:0000256" key="11">
    <source>
        <dbReference type="SAM" id="MobiDB-lite"/>
    </source>
</evidence>
<comment type="catalytic activity">
    <reaction evidence="1 10">
        <text>Random hydrolysis of (1-&gt;6)-alpha-D-mannosidic linkages in unbranched (1-&gt;6)-mannans.</text>
        <dbReference type="EC" id="3.2.1.101"/>
    </reaction>
</comment>